<dbReference type="KEGG" id="roy:G3A56_01555"/>
<dbReference type="RefSeq" id="WP_164056042.1">
    <property type="nucleotide sequence ID" value="NZ_CP048632.1"/>
</dbReference>
<accession>A0A7L5BD77</accession>
<proteinExistence type="predicted"/>
<evidence type="ECO:0000313" key="1">
    <source>
        <dbReference type="EMBL" id="QIB36844.1"/>
    </source>
</evidence>
<gene>
    <name evidence="1" type="ORF">G3A56_01555</name>
</gene>
<reference evidence="1 2" key="1">
    <citation type="submission" date="2020-02" db="EMBL/GenBank/DDBJ databases">
        <title>Plant-Promoting Endophytic Bacterium Rhizobium oryzihabitans sp. nov., Isolated from the Root of Rice.</title>
        <authorList>
            <person name="zhao J."/>
            <person name="Zhang G."/>
        </authorList>
    </citation>
    <scope>NUCLEOTIDE SEQUENCE [LARGE SCALE GENOMIC DNA]</scope>
    <source>
        <strain evidence="1 2">M15</strain>
    </source>
</reference>
<dbReference type="Proteomes" id="UP000464865">
    <property type="component" value="Chromosome M15-11"/>
</dbReference>
<organism evidence="1 2">
    <name type="scientific">Rhizobium oryzihabitans</name>
    <dbReference type="NCBI Taxonomy" id="2267833"/>
    <lineage>
        <taxon>Bacteria</taxon>
        <taxon>Pseudomonadati</taxon>
        <taxon>Pseudomonadota</taxon>
        <taxon>Alphaproteobacteria</taxon>
        <taxon>Hyphomicrobiales</taxon>
        <taxon>Rhizobiaceae</taxon>
        <taxon>Rhizobium/Agrobacterium group</taxon>
        <taxon>Rhizobium</taxon>
    </lineage>
</organism>
<name>A0A7L5BD77_9HYPH</name>
<dbReference type="AlphaFoldDB" id="A0A7L5BD77"/>
<sequence length="64" mass="6614">MPAVKISAIELMALKKLAVISGALAKSLSDPTAAREQTALTKVLVDVVSRSDIALSTPHTPTGE</sequence>
<protein>
    <submittedName>
        <fullName evidence="1">Uncharacterized protein</fullName>
    </submittedName>
</protein>
<dbReference type="EMBL" id="CP048632">
    <property type="protein sequence ID" value="QIB36844.1"/>
    <property type="molecule type" value="Genomic_DNA"/>
</dbReference>
<keyword evidence="2" id="KW-1185">Reference proteome</keyword>
<evidence type="ECO:0000313" key="2">
    <source>
        <dbReference type="Proteomes" id="UP000464865"/>
    </source>
</evidence>